<dbReference type="AlphaFoldDB" id="Q98PF6"/>
<name>Q98PF6_MYCPU</name>
<evidence type="ECO:0000313" key="3">
    <source>
        <dbReference type="Proteomes" id="UP000000528"/>
    </source>
</evidence>
<evidence type="ECO:0000313" key="2">
    <source>
        <dbReference type="EMBL" id="CAC13940.1"/>
    </source>
</evidence>
<sequence length="532" mass="64275">MLWILISIYIFIAIAIVFIFVKENKKISFNISDGFVPFLIDLKNNRIKKTSHKMFDFTPSVLKKNNDFQKNFWVSFDDFVKNTLFDKDSSDNLLKFFYQLKNVDVYKQDVLKTPIFLREKSSLKDNIVHKIVSKFFSQNLTLWLEVHVDENKSFIGYFRWEHNFSFNQRKKYRFIEKEDAVKVKGSFKAFIGFLTKQEFSDKTAFYEEFTNIRFNGKFYLFEDEDITYIMIHSNSHHQLNKNLAKLVRNFEFNLNNWRINFYYDAVGVVENNSIKYVNDLENVIYRMKFVIFKSLESKKLEKFIVKTVDFDEYQSFKNQYTDFIYMLLHNEVKNYLAHVRVYGLKHRKIFANYYLPTMENFSNFWFNKFVQNKNYKITMLEKYSTDFINSYKENKKILLDVSDGQFIKLKESFKNPNIILIVNIFNMELLEKVGFTSFELNQKQFFNGIKIHDLNSKIFDYILNYDPRIVIISRNISKRIHDVNTFMNLCYLVRIIQLKKIKLIYEDIEEKLEENVILKANVNLYYETMQNK</sequence>
<reference evidence="2 3" key="1">
    <citation type="journal article" date="2001" name="Nucleic Acids Res.">
        <title>The complete genome sequence of the murine respiratory pathogen Mycoplasma pulmonis.</title>
        <authorList>
            <person name="Chambaud I."/>
            <person name="Heilig R."/>
            <person name="Ferris S."/>
            <person name="Barbe V."/>
            <person name="Samson D."/>
            <person name="Galisson F."/>
            <person name="Moszer I."/>
            <person name="Dybvig K."/>
            <person name="Wroblewski H."/>
            <person name="Viari A."/>
            <person name="Rocha E.P.C."/>
            <person name="Blanchard A."/>
        </authorList>
    </citation>
    <scope>NUCLEOTIDE SEQUENCE [LARGE SCALE GENOMIC DNA]</scope>
    <source>
        <strain evidence="2 3">UAB CTIP</strain>
    </source>
</reference>
<dbReference type="KEGG" id="mpu:MYPU_7670"/>
<protein>
    <submittedName>
        <fullName evidence="2">Uncharacterized protein</fullName>
    </submittedName>
</protein>
<dbReference type="STRING" id="272635.gene:17577378"/>
<keyword evidence="3" id="KW-1185">Reference proteome</keyword>
<gene>
    <name evidence="2" type="ordered locus">MYPU_7670</name>
</gene>
<dbReference type="NCBIfam" id="NF045955">
    <property type="entry name" value="MHO_4530_fam"/>
    <property type="match status" value="1"/>
</dbReference>
<proteinExistence type="predicted"/>
<dbReference type="BioCyc" id="MPUL272635:G1GT6-776-MONOMER"/>
<feature type="transmembrane region" description="Helical" evidence="1">
    <location>
        <begin position="6"/>
        <end position="21"/>
    </location>
</feature>
<accession>Q98PF6</accession>
<organism evidence="3">
    <name type="scientific">Mycoplasmopsis pulmonis (strain UAB CTIP)</name>
    <name type="common">Mycoplasma pulmonis</name>
    <dbReference type="NCBI Taxonomy" id="272635"/>
    <lineage>
        <taxon>Bacteria</taxon>
        <taxon>Bacillati</taxon>
        <taxon>Mycoplasmatota</taxon>
        <taxon>Mycoplasmoidales</taxon>
        <taxon>Metamycoplasmataceae</taxon>
        <taxon>Mycoplasmopsis</taxon>
    </lineage>
</organism>
<dbReference type="HOGENOM" id="CLU_511735_0_0_14"/>
<keyword evidence="1" id="KW-0812">Transmembrane</keyword>
<dbReference type="eggNOG" id="ENOG5031ZMM">
    <property type="taxonomic scope" value="Bacteria"/>
</dbReference>
<keyword evidence="1" id="KW-1133">Transmembrane helix</keyword>
<keyword evidence="1" id="KW-0472">Membrane</keyword>
<dbReference type="Proteomes" id="UP000000528">
    <property type="component" value="Chromosome"/>
</dbReference>
<dbReference type="PIR" id="G90607">
    <property type="entry name" value="G90607"/>
</dbReference>
<dbReference type="EMBL" id="AL445565">
    <property type="protein sequence ID" value="CAC13940.1"/>
    <property type="molecule type" value="Genomic_DNA"/>
</dbReference>
<evidence type="ECO:0000256" key="1">
    <source>
        <dbReference type="SAM" id="Phobius"/>
    </source>
</evidence>
<dbReference type="RefSeq" id="WP_010925567.1">
    <property type="nucleotide sequence ID" value="NC_002771.1"/>
</dbReference>